<reference evidence="1 2" key="1">
    <citation type="journal article" date="2016" name="Genome Announc.">
        <title>Draft Genome Sequence of the Anaerobic Ammonium-Oxidizing Bacterium 'Candidatus Brocadia sp. 40'.</title>
        <authorList>
            <person name="Ali M."/>
            <person name="Haroon M.F."/>
            <person name="Narita Y."/>
            <person name="Zhang L."/>
            <person name="Rangel Shaw D."/>
            <person name="Okabe S."/>
            <person name="Saikaly P.E."/>
        </authorList>
    </citation>
    <scope>NUCLEOTIDE SEQUENCE [LARGE SCALE GENOMIC DNA]</scope>
    <source>
        <strain evidence="1 2">40</strain>
    </source>
</reference>
<evidence type="ECO:0000313" key="2">
    <source>
        <dbReference type="Proteomes" id="UP000242219"/>
    </source>
</evidence>
<name>A0A1V6M177_9BACT</name>
<keyword evidence="2" id="KW-1185">Reference proteome</keyword>
<evidence type="ECO:0000313" key="1">
    <source>
        <dbReference type="EMBL" id="OQD46153.1"/>
    </source>
</evidence>
<sequence length="71" mass="8040">MKADKTFVWGWFPDKSGAIVFASILYTASFIRYEYAIPAEAGIQKNMESRVKPGITDRCKFMSLCIVSIIQ</sequence>
<proteinExistence type="predicted"/>
<comment type="caution">
    <text evidence="1">The sequence shown here is derived from an EMBL/GenBank/DDBJ whole genome shotgun (WGS) entry which is preliminary data.</text>
</comment>
<gene>
    <name evidence="1" type="ORF">BIY37_04850</name>
</gene>
<organism evidence="1 2">
    <name type="scientific">Candidatus Brocadia sapporoensis</name>
    <dbReference type="NCBI Taxonomy" id="392547"/>
    <lineage>
        <taxon>Bacteria</taxon>
        <taxon>Pseudomonadati</taxon>
        <taxon>Planctomycetota</taxon>
        <taxon>Candidatus Brocadiia</taxon>
        <taxon>Candidatus Brocadiales</taxon>
        <taxon>Candidatus Brocadiaceae</taxon>
        <taxon>Candidatus Brocadia</taxon>
    </lineage>
</organism>
<accession>A0A1V6M177</accession>
<dbReference type="Proteomes" id="UP000242219">
    <property type="component" value="Unassembled WGS sequence"/>
</dbReference>
<dbReference type="AlphaFoldDB" id="A0A1V6M177"/>
<dbReference type="EMBL" id="MJUW02000056">
    <property type="protein sequence ID" value="OQD46153.1"/>
    <property type="molecule type" value="Genomic_DNA"/>
</dbReference>
<protein>
    <submittedName>
        <fullName evidence="1">Uncharacterized protein</fullName>
    </submittedName>
</protein>